<dbReference type="GO" id="GO:0046872">
    <property type="term" value="F:metal ion binding"/>
    <property type="evidence" value="ECO:0007669"/>
    <property type="project" value="UniProtKB-KW"/>
</dbReference>
<dbReference type="PANTHER" id="PTHR22726">
    <property type="entry name" value="METALLOENDOPEPTIDASE OMA1"/>
    <property type="match status" value="1"/>
</dbReference>
<dbReference type="PANTHER" id="PTHR22726:SF24">
    <property type="entry name" value="M48 FAMILY METALLOPEPTIDASE"/>
    <property type="match status" value="1"/>
</dbReference>
<evidence type="ECO:0000256" key="7">
    <source>
        <dbReference type="SAM" id="MobiDB-lite"/>
    </source>
</evidence>
<keyword evidence="11" id="KW-1185">Reference proteome</keyword>
<reference evidence="10 11" key="1">
    <citation type="submission" date="2023-10" db="EMBL/GenBank/DDBJ databases">
        <title>Complete genome sequence of a Sphingomonadaceae bacterium.</title>
        <authorList>
            <person name="Yan C."/>
        </authorList>
    </citation>
    <scope>NUCLEOTIDE SEQUENCE [LARGE SCALE GENOMIC DNA]</scope>
    <source>
        <strain evidence="10 11">SCSIO 66989</strain>
    </source>
</reference>
<dbReference type="GO" id="GO:0016020">
    <property type="term" value="C:membrane"/>
    <property type="evidence" value="ECO:0007669"/>
    <property type="project" value="TreeGrafter"/>
</dbReference>
<dbReference type="PROSITE" id="PS51257">
    <property type="entry name" value="PROKAR_LIPOPROTEIN"/>
    <property type="match status" value="1"/>
</dbReference>
<dbReference type="Gene3D" id="3.30.2010.10">
    <property type="entry name" value="Metalloproteases ('zincins'), catalytic domain"/>
    <property type="match status" value="1"/>
</dbReference>
<accession>A0AA97I078</accession>
<evidence type="ECO:0000256" key="2">
    <source>
        <dbReference type="ARBA" id="ARBA00022670"/>
    </source>
</evidence>
<evidence type="ECO:0000256" key="3">
    <source>
        <dbReference type="ARBA" id="ARBA00022723"/>
    </source>
</evidence>
<feature type="compositionally biased region" description="Polar residues" evidence="7">
    <location>
        <begin position="240"/>
        <end position="252"/>
    </location>
</feature>
<dbReference type="EMBL" id="CP136594">
    <property type="protein sequence ID" value="WOE74133.1"/>
    <property type="molecule type" value="Genomic_DNA"/>
</dbReference>
<protein>
    <submittedName>
        <fullName evidence="10">M48 family metalloprotease</fullName>
        <ecNumber evidence="10">3.4.24.-</ecNumber>
    </submittedName>
</protein>
<evidence type="ECO:0000256" key="5">
    <source>
        <dbReference type="ARBA" id="ARBA00022833"/>
    </source>
</evidence>
<feature type="compositionally biased region" description="Basic and acidic residues" evidence="7">
    <location>
        <begin position="266"/>
        <end position="276"/>
    </location>
</feature>
<dbReference type="PROSITE" id="PS51782">
    <property type="entry name" value="LYSM"/>
    <property type="match status" value="1"/>
</dbReference>
<keyword evidence="2" id="KW-0645">Protease</keyword>
<evidence type="ECO:0000256" key="4">
    <source>
        <dbReference type="ARBA" id="ARBA00022801"/>
    </source>
</evidence>
<feature type="chain" id="PRO_5041710919" evidence="8">
    <location>
        <begin position="26"/>
        <end position="498"/>
    </location>
</feature>
<evidence type="ECO:0000256" key="6">
    <source>
        <dbReference type="ARBA" id="ARBA00023049"/>
    </source>
</evidence>
<proteinExistence type="predicted"/>
<feature type="signal peptide" evidence="8">
    <location>
        <begin position="1"/>
        <end position="25"/>
    </location>
</feature>
<gene>
    <name evidence="10" type="ORF">RB602_09730</name>
</gene>
<dbReference type="KEGG" id="acoa:RB602_09730"/>
<sequence length="498" mass="53778">MAKRLLTSAVAVSALLIGCSTPGSVGGVSSANAAQNEVRYLTDEEKKIGREAHPQLMQEFGGAYDSPQAAYVERIGKDIASYSGLGNAREEFTVTLLNSPVNNAFAVPGGYIYITRQLMALMNDEAELAGVLGHEVGHIDARHSQRRQRAAKRNNILGVLGQIGSAILLGDSAFGRLGQELFGRGSQLLTLSYSRGQEHEADDLGVLYLDRAGYDTQAVSTMLYSLALQNALEKRARGQTGRSVPSWASTHPDSAKRVRRSAKKAAKTEHSGTGKRNREAFLQQLDGLLYGDDPEQGVVQGNRFVHPTLGFAFNTPNGYSVNNGSRAVTVQGQGGQAQFSLAPYSNDLNAYVRSVFDALAKDNNRLPYGEIGRTTINGMPMAFSTARVNNGRQTVDVSVYAYEYSSDRAYHFVTITPAGRNNPFGQMIGSFAKVSGDEASSVRAKRIDVITVGQGDTVASLAAKMPFDNYQEERFRTLNGLANDARLTPGQKVKTVTF</sequence>
<evidence type="ECO:0000313" key="11">
    <source>
        <dbReference type="Proteomes" id="UP001302429"/>
    </source>
</evidence>
<dbReference type="GO" id="GO:0051603">
    <property type="term" value="P:proteolysis involved in protein catabolic process"/>
    <property type="evidence" value="ECO:0007669"/>
    <property type="project" value="TreeGrafter"/>
</dbReference>
<dbReference type="RefSeq" id="WP_317080365.1">
    <property type="nucleotide sequence ID" value="NZ_CP136594.1"/>
</dbReference>
<keyword evidence="5" id="KW-0862">Zinc</keyword>
<dbReference type="InterPro" id="IPR018392">
    <property type="entry name" value="LysM"/>
</dbReference>
<dbReference type="CDD" id="cd00118">
    <property type="entry name" value="LysM"/>
    <property type="match status" value="1"/>
</dbReference>
<evidence type="ECO:0000256" key="8">
    <source>
        <dbReference type="SAM" id="SignalP"/>
    </source>
</evidence>
<keyword evidence="6 10" id="KW-0482">Metalloprotease</keyword>
<evidence type="ECO:0000259" key="9">
    <source>
        <dbReference type="PROSITE" id="PS51782"/>
    </source>
</evidence>
<feature type="region of interest" description="Disordered" evidence="7">
    <location>
        <begin position="237"/>
        <end position="276"/>
    </location>
</feature>
<dbReference type="GO" id="GO:0004222">
    <property type="term" value="F:metalloendopeptidase activity"/>
    <property type="evidence" value="ECO:0007669"/>
    <property type="project" value="InterPro"/>
</dbReference>
<name>A0AA97I078_9SPHN</name>
<dbReference type="InterPro" id="IPR051156">
    <property type="entry name" value="Mito/Outer_Membr_Metalloprot"/>
</dbReference>
<keyword evidence="4 10" id="KW-0378">Hydrolase</keyword>
<dbReference type="Pfam" id="PF01476">
    <property type="entry name" value="LysM"/>
    <property type="match status" value="1"/>
</dbReference>
<dbReference type="Proteomes" id="UP001302429">
    <property type="component" value="Chromosome"/>
</dbReference>
<dbReference type="Pfam" id="PF01435">
    <property type="entry name" value="Peptidase_M48"/>
    <property type="match status" value="1"/>
</dbReference>
<dbReference type="AlphaFoldDB" id="A0AA97I078"/>
<keyword evidence="8" id="KW-0732">Signal</keyword>
<evidence type="ECO:0000256" key="1">
    <source>
        <dbReference type="ARBA" id="ARBA00001947"/>
    </source>
</evidence>
<organism evidence="10 11">
    <name type="scientific">Alterisphingorhabdus coralli</name>
    <dbReference type="NCBI Taxonomy" id="3071408"/>
    <lineage>
        <taxon>Bacteria</taxon>
        <taxon>Pseudomonadati</taxon>
        <taxon>Pseudomonadota</taxon>
        <taxon>Alphaproteobacteria</taxon>
        <taxon>Sphingomonadales</taxon>
        <taxon>Sphingomonadaceae</taxon>
        <taxon>Alterisphingorhabdus (ex Yan et al. 2024)</taxon>
    </lineage>
</organism>
<keyword evidence="3" id="KW-0479">Metal-binding</keyword>
<feature type="domain" description="LysM" evidence="9">
    <location>
        <begin position="448"/>
        <end position="495"/>
    </location>
</feature>
<comment type="cofactor">
    <cofactor evidence="1">
        <name>Zn(2+)</name>
        <dbReference type="ChEBI" id="CHEBI:29105"/>
    </cofactor>
</comment>
<dbReference type="EC" id="3.4.24.-" evidence="10"/>
<evidence type="ECO:0000313" key="10">
    <source>
        <dbReference type="EMBL" id="WOE74133.1"/>
    </source>
</evidence>
<dbReference type="InterPro" id="IPR001915">
    <property type="entry name" value="Peptidase_M48"/>
</dbReference>